<dbReference type="Proteomes" id="UP000220629">
    <property type="component" value="Unassembled WGS sequence"/>
</dbReference>
<dbReference type="EMBL" id="PDDY01000004">
    <property type="protein sequence ID" value="PEH38443.1"/>
    <property type="molecule type" value="Genomic_DNA"/>
</dbReference>
<keyword evidence="2" id="KW-0119">Carbohydrate metabolism</keyword>
<dbReference type="RefSeq" id="WP_098154029.1">
    <property type="nucleotide sequence ID" value="NZ_CADEYD010000026.1"/>
</dbReference>
<name>A0A2A7S4Q2_BURGA</name>
<sequence length="383" mass="40441">MTGPAESRRRAPKPGARPMLLVGSYAEGGDDGIHVYRFDTASGALERVFAIPAANPSYLVASRDGRHVYAVNELPGGGASPGIATVTGMVSAYAFDATSGTLTLLDRVSSHGQDPCHLSLSPDGRHLALANYSVAADPGGSVTVLPIAADGRFGAGAASVHLKGSGPVSGRQDSAHAHSVVFAPDGRHLFALDLGADRILRWRFQGEAPDKPAQLVDPVWLQVRPGSGPRHLRFGPEGRFAYVMNELDASIDVYRHHDGLLSLAQHVPMTEPGFGGGVAGSALHFSPDRRFLYASNRGDADEILVYAVDRASGMLKEAGRRSCLGRTPREFAIDPDGGWLIVGNQGSDALRVFHRDQESGRLDPEPGKVTIGRPVGFAFVSSG</sequence>
<dbReference type="GO" id="GO:0006006">
    <property type="term" value="P:glucose metabolic process"/>
    <property type="evidence" value="ECO:0007669"/>
    <property type="project" value="UniProtKB-KW"/>
</dbReference>
<dbReference type="AlphaFoldDB" id="A0A2A7S4Q2"/>
<dbReference type="PANTHER" id="PTHR30344">
    <property type="entry name" value="6-PHOSPHOGLUCONOLACTONASE-RELATED"/>
    <property type="match status" value="1"/>
</dbReference>
<comment type="caution">
    <text evidence="3">The sequence shown here is derived from an EMBL/GenBank/DDBJ whole genome shotgun (WGS) entry which is preliminary data.</text>
</comment>
<dbReference type="SUPFAM" id="SSF51004">
    <property type="entry name" value="C-terminal (heme d1) domain of cytochrome cd1-nitrite reductase"/>
    <property type="match status" value="1"/>
</dbReference>
<dbReference type="GO" id="GO:0017057">
    <property type="term" value="F:6-phosphogluconolactonase activity"/>
    <property type="evidence" value="ECO:0007669"/>
    <property type="project" value="TreeGrafter"/>
</dbReference>
<keyword evidence="2" id="KW-0313">Glucose metabolism</keyword>
<proteinExistence type="inferred from homology"/>
<accession>A0A2A7S4Q2</accession>
<gene>
    <name evidence="3" type="ORF">CRM94_29070</name>
</gene>
<protein>
    <submittedName>
        <fullName evidence="3">3-carboxymuconate cyclase</fullName>
    </submittedName>
</protein>
<dbReference type="InterPro" id="IPR050282">
    <property type="entry name" value="Cycloisomerase_2"/>
</dbReference>
<dbReference type="Gene3D" id="2.130.10.10">
    <property type="entry name" value="YVTN repeat-like/Quinoprotein amine dehydrogenase"/>
    <property type="match status" value="1"/>
</dbReference>
<dbReference type="InterPro" id="IPR015943">
    <property type="entry name" value="WD40/YVTN_repeat-like_dom_sf"/>
</dbReference>
<evidence type="ECO:0000256" key="2">
    <source>
        <dbReference type="ARBA" id="ARBA00022526"/>
    </source>
</evidence>
<organism evidence="3 4">
    <name type="scientific">Burkholderia gladioli</name>
    <name type="common">Pseudomonas marginata</name>
    <name type="synonym">Phytomonas marginata</name>
    <dbReference type="NCBI Taxonomy" id="28095"/>
    <lineage>
        <taxon>Bacteria</taxon>
        <taxon>Pseudomonadati</taxon>
        <taxon>Pseudomonadota</taxon>
        <taxon>Betaproteobacteria</taxon>
        <taxon>Burkholderiales</taxon>
        <taxon>Burkholderiaceae</taxon>
        <taxon>Burkholderia</taxon>
    </lineage>
</organism>
<dbReference type="PANTHER" id="PTHR30344:SF1">
    <property type="entry name" value="6-PHOSPHOGLUCONOLACTONASE"/>
    <property type="match status" value="1"/>
</dbReference>
<evidence type="ECO:0000313" key="3">
    <source>
        <dbReference type="EMBL" id="PEH38443.1"/>
    </source>
</evidence>
<dbReference type="InterPro" id="IPR011048">
    <property type="entry name" value="Haem_d1_sf"/>
</dbReference>
<evidence type="ECO:0000313" key="4">
    <source>
        <dbReference type="Proteomes" id="UP000220629"/>
    </source>
</evidence>
<dbReference type="InterPro" id="IPR019405">
    <property type="entry name" value="Lactonase_7-beta_prop"/>
</dbReference>
<reference evidence="4" key="1">
    <citation type="submission" date="2017-09" db="EMBL/GenBank/DDBJ databases">
        <title>FDA dAtabase for Regulatory Grade micrObial Sequences (FDA-ARGOS): Supporting development and validation of Infectious Disease Dx tests.</title>
        <authorList>
            <person name="Minogue T."/>
            <person name="Wolcott M."/>
            <person name="Wasieloski L."/>
            <person name="Aguilar W."/>
            <person name="Moore D."/>
            <person name="Tallon L."/>
            <person name="Sadzewicz L."/>
            <person name="Ott S."/>
            <person name="Zhao X."/>
            <person name="Nagaraj S."/>
            <person name="Vavikolanu K."/>
            <person name="Aluvathingal J."/>
            <person name="Nadendla S."/>
            <person name="Sichtig H."/>
        </authorList>
    </citation>
    <scope>NUCLEOTIDE SEQUENCE [LARGE SCALE GENOMIC DNA]</scope>
    <source>
        <strain evidence="4">FDAARGOS_390</strain>
    </source>
</reference>
<dbReference type="GO" id="GO:0005829">
    <property type="term" value="C:cytosol"/>
    <property type="evidence" value="ECO:0007669"/>
    <property type="project" value="TreeGrafter"/>
</dbReference>
<evidence type="ECO:0000256" key="1">
    <source>
        <dbReference type="ARBA" id="ARBA00005564"/>
    </source>
</evidence>
<comment type="similarity">
    <text evidence="1">Belongs to the cycloisomerase 2 family.</text>
</comment>
<dbReference type="Pfam" id="PF10282">
    <property type="entry name" value="Lactonase"/>
    <property type="match status" value="1"/>
</dbReference>